<comment type="caution">
    <text evidence="2">The sequence shown here is derived from an EMBL/GenBank/DDBJ whole genome shotgun (WGS) entry which is preliminary data.</text>
</comment>
<dbReference type="RefSeq" id="WP_306837921.1">
    <property type="nucleotide sequence ID" value="NZ_JAUSRF010000015.1"/>
</dbReference>
<dbReference type="EMBL" id="JAUSRF010000015">
    <property type="protein sequence ID" value="MDP9839399.1"/>
    <property type="molecule type" value="Genomic_DNA"/>
</dbReference>
<accession>A0ABT9PY37</accession>
<reference evidence="2 3" key="1">
    <citation type="submission" date="2023-07" db="EMBL/GenBank/DDBJ databases">
        <title>Sorghum-associated microbial communities from plants grown in Nebraska, USA.</title>
        <authorList>
            <person name="Schachtman D."/>
        </authorList>
    </citation>
    <scope>NUCLEOTIDE SEQUENCE [LARGE SCALE GENOMIC DNA]</scope>
    <source>
        <strain evidence="2 3">DS1307</strain>
    </source>
</reference>
<dbReference type="Proteomes" id="UP001241472">
    <property type="component" value="Unassembled WGS sequence"/>
</dbReference>
<organism evidence="2 3">
    <name type="scientific">Neorhizobium huautlense</name>
    <dbReference type="NCBI Taxonomy" id="67774"/>
    <lineage>
        <taxon>Bacteria</taxon>
        <taxon>Pseudomonadati</taxon>
        <taxon>Pseudomonadota</taxon>
        <taxon>Alphaproteobacteria</taxon>
        <taxon>Hyphomicrobiales</taxon>
        <taxon>Rhizobiaceae</taxon>
        <taxon>Rhizobium/Agrobacterium group</taxon>
        <taxon>Neorhizobium</taxon>
    </lineage>
</organism>
<protein>
    <recommendedName>
        <fullName evidence="1">DUF7660 domain-containing protein</fullName>
    </recommendedName>
</protein>
<evidence type="ECO:0000259" key="1">
    <source>
        <dbReference type="Pfam" id="PF24693"/>
    </source>
</evidence>
<evidence type="ECO:0000313" key="3">
    <source>
        <dbReference type="Proteomes" id="UP001241472"/>
    </source>
</evidence>
<proteinExistence type="predicted"/>
<sequence>MVSKISAPVDDGGIWSIGAGYSIGGSVVQQPKWRFDIACAHSVRHATFMEPKNVCDQDTFIEFLSYLRADLRDPKTAASWENRELESFLEAMLSWVVDWQKPCSTNVWQHAATLLAAAKIYE</sequence>
<gene>
    <name evidence="2" type="ORF">J2T09_004175</name>
</gene>
<dbReference type="Pfam" id="PF24693">
    <property type="entry name" value="DUF7660"/>
    <property type="match status" value="1"/>
</dbReference>
<evidence type="ECO:0000313" key="2">
    <source>
        <dbReference type="EMBL" id="MDP9839399.1"/>
    </source>
</evidence>
<name>A0ABT9PY37_9HYPH</name>
<dbReference type="InterPro" id="IPR056077">
    <property type="entry name" value="DUF7660"/>
</dbReference>
<feature type="domain" description="DUF7660" evidence="1">
    <location>
        <begin position="57"/>
        <end position="122"/>
    </location>
</feature>
<keyword evidence="3" id="KW-1185">Reference proteome</keyword>